<reference evidence="1" key="1">
    <citation type="journal article" date="2020" name="G3 (Bethesda)">
        <title>High-Quality Assemblies for Three Invasive Social Wasps from the &lt;i&gt;Vespula&lt;/i&gt; Genus.</title>
        <authorList>
            <person name="Harrop T.W.R."/>
            <person name="Guhlin J."/>
            <person name="McLaughlin G.M."/>
            <person name="Permina E."/>
            <person name="Stockwell P."/>
            <person name="Gilligan J."/>
            <person name="Le Lec M.F."/>
            <person name="Gruber M.A.M."/>
            <person name="Quinn O."/>
            <person name="Lovegrove M."/>
            <person name="Duncan E.J."/>
            <person name="Remnant E.J."/>
            <person name="Van Eeckhoven J."/>
            <person name="Graham B."/>
            <person name="Knapp R.A."/>
            <person name="Langford K.W."/>
            <person name="Kronenberg Z."/>
            <person name="Press M.O."/>
            <person name="Eacker S.M."/>
            <person name="Wilson-Rankin E.E."/>
            <person name="Purcell J."/>
            <person name="Lester P.J."/>
            <person name="Dearden P.K."/>
        </authorList>
    </citation>
    <scope>NUCLEOTIDE SEQUENCE</scope>
    <source>
        <strain evidence="1">Volc-1</strain>
    </source>
</reference>
<keyword evidence="2" id="KW-1185">Reference proteome</keyword>
<proteinExistence type="predicted"/>
<dbReference type="AlphaFoldDB" id="A0A834PC52"/>
<evidence type="ECO:0000313" key="2">
    <source>
        <dbReference type="Proteomes" id="UP000600918"/>
    </source>
</evidence>
<organism evidence="1 2">
    <name type="scientific">Vespula pensylvanica</name>
    <name type="common">Western yellow jacket</name>
    <name type="synonym">Wasp</name>
    <dbReference type="NCBI Taxonomy" id="30213"/>
    <lineage>
        <taxon>Eukaryota</taxon>
        <taxon>Metazoa</taxon>
        <taxon>Ecdysozoa</taxon>
        <taxon>Arthropoda</taxon>
        <taxon>Hexapoda</taxon>
        <taxon>Insecta</taxon>
        <taxon>Pterygota</taxon>
        <taxon>Neoptera</taxon>
        <taxon>Endopterygota</taxon>
        <taxon>Hymenoptera</taxon>
        <taxon>Apocrita</taxon>
        <taxon>Aculeata</taxon>
        <taxon>Vespoidea</taxon>
        <taxon>Vespidae</taxon>
        <taxon>Vespinae</taxon>
        <taxon>Vespula</taxon>
    </lineage>
</organism>
<protein>
    <submittedName>
        <fullName evidence="1">Uncharacterized protein</fullName>
    </submittedName>
</protein>
<name>A0A834PC52_VESPE</name>
<accession>A0A834PC52</accession>
<dbReference type="EMBL" id="JACSDY010000002">
    <property type="protein sequence ID" value="KAF7435371.1"/>
    <property type="molecule type" value="Genomic_DNA"/>
</dbReference>
<sequence>MGNILPSMKKSAKGDYVSFRSLNGLLRVNEGRVTYPHCLMSRKSLDVNNNVPVKQRTGVEDNIVRADVLDSSFLVPVADLEADLKAFNNIGII</sequence>
<comment type="caution">
    <text evidence="1">The sequence shown here is derived from an EMBL/GenBank/DDBJ whole genome shotgun (WGS) entry which is preliminary data.</text>
</comment>
<gene>
    <name evidence="1" type="ORF">H0235_003562</name>
</gene>
<dbReference type="Proteomes" id="UP000600918">
    <property type="component" value="Unassembled WGS sequence"/>
</dbReference>
<evidence type="ECO:0000313" key="1">
    <source>
        <dbReference type="EMBL" id="KAF7435371.1"/>
    </source>
</evidence>